<dbReference type="GO" id="GO:0098015">
    <property type="term" value="C:virus tail"/>
    <property type="evidence" value="ECO:0007669"/>
    <property type="project" value="UniProtKB-KW"/>
</dbReference>
<dbReference type="KEGG" id="vg:77946807"/>
<organism evidence="4 5">
    <name type="scientific">Synechococcus phage S-H34</name>
    <dbReference type="NCBI Taxonomy" id="2718942"/>
    <lineage>
        <taxon>Viruses</taxon>
        <taxon>Duplodnaviria</taxon>
        <taxon>Heunggongvirae</taxon>
        <taxon>Uroviricota</taxon>
        <taxon>Caudoviricetes</taxon>
        <taxon>Pantevenvirales</taxon>
        <taxon>Kyanoviridae</taxon>
        <taxon>Makaravirus</taxon>
        <taxon>Makaravirus thirtyfour</taxon>
    </lineage>
</organism>
<evidence type="ECO:0000256" key="2">
    <source>
        <dbReference type="ARBA" id="ARBA00022732"/>
    </source>
</evidence>
<feature type="domain" description="Peptidase S74" evidence="3">
    <location>
        <begin position="239"/>
        <end position="331"/>
    </location>
</feature>
<evidence type="ECO:0000313" key="4">
    <source>
        <dbReference type="EMBL" id="QIN96930.1"/>
    </source>
</evidence>
<keyword evidence="2" id="KW-0946">Virion</keyword>
<dbReference type="GeneID" id="77946807"/>
<evidence type="ECO:0000313" key="5">
    <source>
        <dbReference type="Proteomes" id="UP000501900"/>
    </source>
</evidence>
<sequence>MSGNLRLYGATSGYSQISAPDVAGDQIFVVPSLGGEVIVSGNNQSLDLGTGDLSAADGTFGSGNITLNENGSGVFKGNVIVDKPAVNKAFITQLSGVEKASISSDGSATFGSGNITLGADGSGTFSASLQIGPNAQAGDNPFLTVGSGNRRGTVIIKGPSPDANASAILVEVPGSSTALQVTHDGTTKIGGTSSDPNITLNANGNVTFAGTLITPGLSATASAGGALKIIGNEIYRDSSARATKENIVSLEESESVAVTKGLRPVNYLPKGDPDGHLQIGFIAEEVLEVCPPAAITENGEAIGVAYDRLTAICISALQQALTRIEALEAEVQALKDN</sequence>
<evidence type="ECO:0000259" key="3">
    <source>
        <dbReference type="PROSITE" id="PS51688"/>
    </source>
</evidence>
<protein>
    <submittedName>
        <fullName evidence="4">Tail fiber protein</fullName>
    </submittedName>
</protein>
<dbReference type="InterPro" id="IPR030392">
    <property type="entry name" value="S74_ICA"/>
</dbReference>
<dbReference type="PROSITE" id="PS51688">
    <property type="entry name" value="ICA"/>
    <property type="match status" value="1"/>
</dbReference>
<dbReference type="Proteomes" id="UP000501900">
    <property type="component" value="Genome"/>
</dbReference>
<name>A0A6G8R6Z5_9CAUD</name>
<dbReference type="Pfam" id="PF13884">
    <property type="entry name" value="Peptidase_S74"/>
    <property type="match status" value="1"/>
</dbReference>
<accession>A0A6G8R6Z5</accession>
<comment type="subcellular location">
    <subcellularLocation>
        <location evidence="1">Virion</location>
    </subcellularLocation>
</comment>
<keyword evidence="2" id="KW-1227">Viral tail protein</keyword>
<reference evidence="4 5" key="1">
    <citation type="submission" date="2020-03" db="EMBL/GenBank/DDBJ databases">
        <title>The Isolation and Genome Sequence of a Novel Cyanophage S-H34 from the Huanghai Sea, China.</title>
        <authorList>
            <person name="Jiang T."/>
        </authorList>
    </citation>
    <scope>NUCLEOTIDE SEQUENCE [LARGE SCALE GENOMIC DNA]</scope>
</reference>
<dbReference type="RefSeq" id="YP_010670597.1">
    <property type="nucleotide sequence ID" value="NC_070965.1"/>
</dbReference>
<dbReference type="EMBL" id="MT162467">
    <property type="protein sequence ID" value="QIN96930.1"/>
    <property type="molecule type" value="Genomic_DNA"/>
</dbReference>
<evidence type="ECO:0000256" key="1">
    <source>
        <dbReference type="ARBA" id="ARBA00004328"/>
    </source>
</evidence>
<keyword evidence="5" id="KW-1185">Reference proteome</keyword>
<proteinExistence type="predicted"/>